<keyword evidence="2" id="KW-0732">Signal</keyword>
<evidence type="ECO:0000313" key="5">
    <source>
        <dbReference type="WBParaSite" id="HNAJ_0000073301-mRNA-1"/>
    </source>
</evidence>
<dbReference type="AlphaFoldDB" id="A0A158QGS9"/>
<keyword evidence="1" id="KW-0812">Transmembrane</keyword>
<accession>A0A158QGS9</accession>
<dbReference type="STRING" id="102285.A0A158QGS9"/>
<evidence type="ECO:0000256" key="1">
    <source>
        <dbReference type="SAM" id="Phobius"/>
    </source>
</evidence>
<dbReference type="EMBL" id="UZAE01000227">
    <property type="protein sequence ID" value="VDN96592.1"/>
    <property type="molecule type" value="Genomic_DNA"/>
</dbReference>
<evidence type="ECO:0000313" key="4">
    <source>
        <dbReference type="Proteomes" id="UP000278807"/>
    </source>
</evidence>
<gene>
    <name evidence="3" type="ORF">HNAJ_LOCUS733</name>
</gene>
<proteinExistence type="predicted"/>
<organism evidence="5">
    <name type="scientific">Rodentolepis nana</name>
    <name type="common">Dwarf tapeworm</name>
    <name type="synonym">Hymenolepis nana</name>
    <dbReference type="NCBI Taxonomy" id="102285"/>
    <lineage>
        <taxon>Eukaryota</taxon>
        <taxon>Metazoa</taxon>
        <taxon>Spiralia</taxon>
        <taxon>Lophotrochozoa</taxon>
        <taxon>Platyhelminthes</taxon>
        <taxon>Cestoda</taxon>
        <taxon>Eucestoda</taxon>
        <taxon>Cyclophyllidea</taxon>
        <taxon>Hymenolepididae</taxon>
        <taxon>Rodentolepis</taxon>
    </lineage>
</organism>
<keyword evidence="1" id="KW-0472">Membrane</keyword>
<name>A0A158QGS9_RODNA</name>
<evidence type="ECO:0000256" key="2">
    <source>
        <dbReference type="SAM" id="SignalP"/>
    </source>
</evidence>
<feature type="transmembrane region" description="Helical" evidence="1">
    <location>
        <begin position="196"/>
        <end position="215"/>
    </location>
</feature>
<feature type="signal peptide" evidence="2">
    <location>
        <begin position="1"/>
        <end position="24"/>
    </location>
</feature>
<protein>
    <submittedName>
        <fullName evidence="5">Ephrin RBD domain-containing protein</fullName>
    </submittedName>
</protein>
<evidence type="ECO:0000313" key="3">
    <source>
        <dbReference type="EMBL" id="VDN96592.1"/>
    </source>
</evidence>
<dbReference type="WBParaSite" id="HNAJ_0000073301-mRNA-1">
    <property type="protein sequence ID" value="HNAJ_0000073301-mRNA-1"/>
    <property type="gene ID" value="HNAJ_0000073301"/>
</dbReference>
<keyword evidence="1" id="KW-1133">Transmembrane helix</keyword>
<sequence>MRWIIVKEVGYLLLFVHTLQRGLCYDYFQVDKNTSDDGSSDPSQYDCKPGMPLFNPPPCFAGDVRLNVVVKEGDTAQLRCYIYNVDFNKTYIRKHLGHMIYRFVLSSVFDVAEKPKTEVPKVDRSFWLVKDEAYNARKAETSKPVNSQPELKFTYYPMRSGPYIIPEKMHKPQNDERYQAEPFFSPTTTSKGSRNVIFMKYLLTPLIFGFAFLRIL</sequence>
<feature type="chain" id="PRO_5043135413" evidence="2">
    <location>
        <begin position="25"/>
        <end position="216"/>
    </location>
</feature>
<keyword evidence="4" id="KW-1185">Reference proteome</keyword>
<reference evidence="5" key="1">
    <citation type="submission" date="2016-04" db="UniProtKB">
        <authorList>
            <consortium name="WormBaseParasite"/>
        </authorList>
    </citation>
    <scope>IDENTIFICATION</scope>
</reference>
<reference evidence="3 4" key="2">
    <citation type="submission" date="2018-11" db="EMBL/GenBank/DDBJ databases">
        <authorList>
            <consortium name="Pathogen Informatics"/>
        </authorList>
    </citation>
    <scope>NUCLEOTIDE SEQUENCE [LARGE SCALE GENOMIC DNA]</scope>
</reference>
<dbReference type="Proteomes" id="UP000278807">
    <property type="component" value="Unassembled WGS sequence"/>
</dbReference>